<dbReference type="Pfam" id="PF01266">
    <property type="entry name" value="DAO"/>
    <property type="match status" value="1"/>
</dbReference>
<gene>
    <name evidence="7" type="ORF">HX827_05010</name>
</gene>
<proteinExistence type="inferred from homology"/>
<keyword evidence="2" id="KW-0285">Flavoprotein</keyword>
<dbReference type="Proteomes" id="UP000534207">
    <property type="component" value="Unassembled WGS sequence"/>
</dbReference>
<dbReference type="PANTHER" id="PTHR43104:SF2">
    <property type="entry name" value="L-2-HYDROXYGLUTARATE DEHYDROGENASE, MITOCHONDRIAL"/>
    <property type="match status" value="1"/>
</dbReference>
<dbReference type="SUPFAM" id="SSF51905">
    <property type="entry name" value="FAD/NAD(P)-binding domain"/>
    <property type="match status" value="1"/>
</dbReference>
<dbReference type="AlphaFoldDB" id="A0A7K4NWI4"/>
<dbReference type="Gene3D" id="3.30.9.10">
    <property type="entry name" value="D-Amino Acid Oxidase, subunit A, domain 2"/>
    <property type="match status" value="1"/>
</dbReference>
<dbReference type="EMBL" id="JACASW010000011">
    <property type="protein sequence ID" value="NWK06670.1"/>
    <property type="molecule type" value="Genomic_DNA"/>
</dbReference>
<evidence type="ECO:0000259" key="6">
    <source>
        <dbReference type="Pfam" id="PF01266"/>
    </source>
</evidence>
<evidence type="ECO:0000256" key="4">
    <source>
        <dbReference type="ARBA" id="ARBA00023002"/>
    </source>
</evidence>
<evidence type="ECO:0000256" key="2">
    <source>
        <dbReference type="ARBA" id="ARBA00022630"/>
    </source>
</evidence>
<dbReference type="Gene3D" id="3.50.50.60">
    <property type="entry name" value="FAD/NAD(P)-binding domain"/>
    <property type="match status" value="1"/>
</dbReference>
<evidence type="ECO:0000256" key="3">
    <source>
        <dbReference type="ARBA" id="ARBA00022827"/>
    </source>
</evidence>
<comment type="cofactor">
    <cofactor evidence="1">
        <name>FAD</name>
        <dbReference type="ChEBI" id="CHEBI:57692"/>
    </cofactor>
</comment>
<comment type="caution">
    <text evidence="7">The sequence shown here is derived from an EMBL/GenBank/DDBJ whole genome shotgun (WGS) entry which is preliminary data.</text>
</comment>
<sequence>MIMIIVQKYDIAIIGGGVLGTTISYWLSTLYDLKICLIEKEHDVALHSSTRNSGVIHYPFYIDPKKKKNFARAAFLSHDMWKVLANENNIPWVQGGTIEIALDEEQHKTLEKYMVLGKENGLTEEDISILDSNELKQKEPNLNCHSGLYCTKEGSTNYGLLTKAVSELSKKNGTNFLLKHNVKHVEETSKETNIIFSDNSSLTANFVINCAGGNSLDVAKKFRLLKDYSDLHFRGEYWVADSNIANLVKTNIYTVPRYPEFPFLDPHWIKRASGETEIGPNAVPVDSPEAYDSFVTDIPTTLSKITDIVTGSTKKLLLNTDFISLISKEFLSSISKSAMVERVKKFIPAIKPEDFPKRGTAGIRTPVISPEGSFVSEMIEIEGKNSFHIVNYNTPGATGAPAYSAFVVKKLQEKGILKQPKNQKDSIWDFNKIIEQD</sequence>
<dbReference type="PANTHER" id="PTHR43104">
    <property type="entry name" value="L-2-HYDROXYGLUTARATE DEHYDROGENASE, MITOCHONDRIAL"/>
    <property type="match status" value="1"/>
</dbReference>
<comment type="similarity">
    <text evidence="5">Belongs to the L2HGDH family.</text>
</comment>
<feature type="domain" description="FAD dependent oxidoreductase" evidence="6">
    <location>
        <begin position="10"/>
        <end position="403"/>
    </location>
</feature>
<evidence type="ECO:0000313" key="7">
    <source>
        <dbReference type="EMBL" id="NWK06670.1"/>
    </source>
</evidence>
<dbReference type="InterPro" id="IPR036188">
    <property type="entry name" value="FAD/NAD-bd_sf"/>
</dbReference>
<keyword evidence="4" id="KW-0560">Oxidoreductase</keyword>
<organism evidence="7 8">
    <name type="scientific">Marine Group I thaumarchaeote</name>
    <dbReference type="NCBI Taxonomy" id="2511932"/>
    <lineage>
        <taxon>Archaea</taxon>
        <taxon>Nitrososphaerota</taxon>
        <taxon>Marine Group I</taxon>
    </lineage>
</organism>
<protein>
    <submittedName>
        <fullName evidence="7">FAD-dependent oxidoreductase</fullName>
    </submittedName>
</protein>
<dbReference type="GO" id="GO:0047545">
    <property type="term" value="F:(S)-2-hydroxyglutarate dehydrogenase activity"/>
    <property type="evidence" value="ECO:0007669"/>
    <property type="project" value="TreeGrafter"/>
</dbReference>
<name>A0A7K4NWI4_9ARCH</name>
<accession>A0A7K4NWI4</accession>
<reference evidence="7 8" key="1">
    <citation type="journal article" date="2019" name="Environ. Microbiol.">
        <title>Genomics insights into ecotype formation of ammonia-oxidizing archaea in the deep ocean.</title>
        <authorList>
            <person name="Wang Y."/>
            <person name="Huang J.M."/>
            <person name="Cui G.J."/>
            <person name="Nunoura T."/>
            <person name="Takaki Y."/>
            <person name="Li W.L."/>
            <person name="Li J."/>
            <person name="Gao Z.M."/>
            <person name="Takai K."/>
            <person name="Zhang A.Q."/>
            <person name="Stepanauskas R."/>
        </authorList>
    </citation>
    <scope>NUCLEOTIDE SEQUENCE [LARGE SCALE GENOMIC DNA]</scope>
    <source>
        <strain evidence="7 8">G13</strain>
    </source>
</reference>
<dbReference type="InterPro" id="IPR006076">
    <property type="entry name" value="FAD-dep_OxRdtase"/>
</dbReference>
<keyword evidence="3" id="KW-0274">FAD</keyword>
<evidence type="ECO:0000256" key="1">
    <source>
        <dbReference type="ARBA" id="ARBA00001974"/>
    </source>
</evidence>
<evidence type="ECO:0000313" key="8">
    <source>
        <dbReference type="Proteomes" id="UP000534207"/>
    </source>
</evidence>
<evidence type="ECO:0000256" key="5">
    <source>
        <dbReference type="ARBA" id="ARBA00037941"/>
    </source>
</evidence>